<keyword evidence="10" id="KW-1185">Reference proteome</keyword>
<comment type="subcellular location">
    <subcellularLocation>
        <location evidence="8">Cytoplasm</location>
    </subcellularLocation>
</comment>
<dbReference type="GO" id="GO:0004642">
    <property type="term" value="F:phosphoribosylformylglycinamidine synthase activity"/>
    <property type="evidence" value="ECO:0007669"/>
    <property type="project" value="UniProtKB-EC"/>
</dbReference>
<evidence type="ECO:0000256" key="7">
    <source>
        <dbReference type="ARBA" id="ARBA00022962"/>
    </source>
</evidence>
<evidence type="ECO:0000313" key="10">
    <source>
        <dbReference type="Proteomes" id="UP001594351"/>
    </source>
</evidence>
<evidence type="ECO:0000256" key="8">
    <source>
        <dbReference type="HAMAP-Rule" id="MF_00421"/>
    </source>
</evidence>
<evidence type="ECO:0000256" key="2">
    <source>
        <dbReference type="ARBA" id="ARBA00022598"/>
    </source>
</evidence>
<dbReference type="PANTHER" id="PTHR47552">
    <property type="entry name" value="PHOSPHORIBOSYLFORMYLGLYCINAMIDINE SYNTHASE SUBUNIT PURQ"/>
    <property type="match status" value="1"/>
</dbReference>
<feature type="active site" evidence="8">
    <location>
        <position position="205"/>
    </location>
</feature>
<accession>A0ABV6Z2J2</accession>
<dbReference type="Proteomes" id="UP001594351">
    <property type="component" value="Unassembled WGS sequence"/>
</dbReference>
<comment type="caution">
    <text evidence="9">The sequence shown here is derived from an EMBL/GenBank/DDBJ whole genome shotgun (WGS) entry which is preliminary data.</text>
</comment>
<dbReference type="NCBIfam" id="NF002957">
    <property type="entry name" value="PRK03619.1"/>
    <property type="match status" value="1"/>
</dbReference>
<dbReference type="SUPFAM" id="SSF52317">
    <property type="entry name" value="Class I glutamine amidotransferase-like"/>
    <property type="match status" value="1"/>
</dbReference>
<feature type="active site" description="Nucleophile" evidence="8">
    <location>
        <position position="86"/>
    </location>
</feature>
<proteinExistence type="inferred from homology"/>
<dbReference type="HAMAP" id="MF_00421">
    <property type="entry name" value="PurQ"/>
    <property type="match status" value="1"/>
</dbReference>
<dbReference type="PIRSF" id="PIRSF001586">
    <property type="entry name" value="FGAM_synth_I"/>
    <property type="match status" value="1"/>
</dbReference>
<dbReference type="GO" id="GO:0004359">
    <property type="term" value="F:glutaminase activity"/>
    <property type="evidence" value="ECO:0007669"/>
    <property type="project" value="UniProtKB-EC"/>
</dbReference>
<keyword evidence="6 8" id="KW-0067">ATP-binding</keyword>
<keyword evidence="4 8" id="KW-0658">Purine biosynthesis</keyword>
<keyword evidence="5 8" id="KW-0378">Hydrolase</keyword>
<comment type="catalytic activity">
    <reaction evidence="8">
        <text>N(2)-formyl-N(1)-(5-phospho-beta-D-ribosyl)glycinamide + L-glutamine + ATP + H2O = 2-formamido-N(1)-(5-O-phospho-beta-D-ribosyl)acetamidine + L-glutamate + ADP + phosphate + H(+)</text>
        <dbReference type="Rhea" id="RHEA:17129"/>
        <dbReference type="ChEBI" id="CHEBI:15377"/>
        <dbReference type="ChEBI" id="CHEBI:15378"/>
        <dbReference type="ChEBI" id="CHEBI:29985"/>
        <dbReference type="ChEBI" id="CHEBI:30616"/>
        <dbReference type="ChEBI" id="CHEBI:43474"/>
        <dbReference type="ChEBI" id="CHEBI:58359"/>
        <dbReference type="ChEBI" id="CHEBI:147286"/>
        <dbReference type="ChEBI" id="CHEBI:147287"/>
        <dbReference type="ChEBI" id="CHEBI:456216"/>
        <dbReference type="EC" id="6.3.5.3"/>
    </reaction>
</comment>
<dbReference type="CDD" id="cd01740">
    <property type="entry name" value="GATase1_FGAR_AT"/>
    <property type="match status" value="1"/>
</dbReference>
<dbReference type="InterPro" id="IPR010075">
    <property type="entry name" value="PRibForGlyAmidine_synth_PurQ"/>
</dbReference>
<evidence type="ECO:0000256" key="4">
    <source>
        <dbReference type="ARBA" id="ARBA00022755"/>
    </source>
</evidence>
<dbReference type="PROSITE" id="PS51273">
    <property type="entry name" value="GATASE_TYPE_1"/>
    <property type="match status" value="1"/>
</dbReference>
<keyword evidence="3 8" id="KW-0547">Nucleotide-binding</keyword>
<dbReference type="InterPro" id="IPR029062">
    <property type="entry name" value="Class_I_gatase-like"/>
</dbReference>
<dbReference type="SMART" id="SM01211">
    <property type="entry name" value="GATase_5"/>
    <property type="match status" value="1"/>
</dbReference>
<keyword evidence="7 8" id="KW-0315">Glutamine amidotransferase</keyword>
<organism evidence="9 10">
    <name type="scientific">candidate division CSSED10-310 bacterium</name>
    <dbReference type="NCBI Taxonomy" id="2855610"/>
    <lineage>
        <taxon>Bacteria</taxon>
        <taxon>Bacteria division CSSED10-310</taxon>
    </lineage>
</organism>
<evidence type="ECO:0000256" key="5">
    <source>
        <dbReference type="ARBA" id="ARBA00022801"/>
    </source>
</evidence>
<evidence type="ECO:0000256" key="6">
    <source>
        <dbReference type="ARBA" id="ARBA00022840"/>
    </source>
</evidence>
<gene>
    <name evidence="8 9" type="primary">purQ</name>
    <name evidence="9" type="ORF">ACFL27_20355</name>
</gene>
<reference evidence="9 10" key="1">
    <citation type="submission" date="2024-09" db="EMBL/GenBank/DDBJ databases">
        <title>Laminarin stimulates single cell rates of sulfate reduction while oxygen inhibits transcriptomic activity in coastal marine sediment.</title>
        <authorList>
            <person name="Lindsay M."/>
            <person name="Orcutt B."/>
            <person name="Emerson D."/>
            <person name="Stepanauskas R."/>
            <person name="D'Angelo T."/>
        </authorList>
    </citation>
    <scope>NUCLEOTIDE SEQUENCE [LARGE SCALE GENOMIC DNA]</scope>
    <source>
        <strain evidence="9">SAG AM-311-K15</strain>
    </source>
</reference>
<evidence type="ECO:0000313" key="9">
    <source>
        <dbReference type="EMBL" id="MFC1852556.1"/>
    </source>
</evidence>
<feature type="active site" evidence="8">
    <location>
        <position position="203"/>
    </location>
</feature>
<dbReference type="PANTHER" id="PTHR47552:SF1">
    <property type="entry name" value="PHOSPHORIBOSYLFORMYLGLYCINAMIDINE SYNTHASE SUBUNIT PURQ"/>
    <property type="match status" value="1"/>
</dbReference>
<evidence type="ECO:0000256" key="1">
    <source>
        <dbReference type="ARBA" id="ARBA00022490"/>
    </source>
</evidence>
<dbReference type="Gene3D" id="3.40.50.880">
    <property type="match status" value="1"/>
</dbReference>
<sequence length="230" mass="25745">MRFTIIVFPGTNCDHDCHYVLAQVFQQEVRYVWHQEEELGITDCVILPGGFSYGDYLRTGSIARFSPIMAAVMRFASEGGFVLGICNGFQILLEAGLLPGAMLRNKSLRFICRDVFLRTENNTTVFTNALKPRQIVTIPIAHMEGNYFASPEVLSDLQKNEQIIFRYCSAEGDIQTESNPNGSLDNIAGIINAEGNVFGLMPHPERCSEMLLGNNDGQYIFNSIIQSFKE</sequence>
<keyword evidence="2 8" id="KW-0436">Ligase</keyword>
<name>A0ABV6Z2J2_UNCC1</name>
<comment type="subunit">
    <text evidence="8">Part of the FGAM synthase complex composed of 1 PurL, 1 PurQ and 2 PurS subunits.</text>
</comment>
<keyword evidence="1 8" id="KW-0963">Cytoplasm</keyword>
<evidence type="ECO:0000256" key="3">
    <source>
        <dbReference type="ARBA" id="ARBA00022741"/>
    </source>
</evidence>
<dbReference type="Pfam" id="PF13507">
    <property type="entry name" value="GATase_5"/>
    <property type="match status" value="1"/>
</dbReference>
<dbReference type="EC" id="3.5.1.2" evidence="8"/>
<protein>
    <recommendedName>
        <fullName evidence="8">Phosphoribosylformylglycinamidine synthase subunit PurQ</fullName>
        <shortName evidence="8">FGAM synthase</shortName>
        <ecNumber evidence="8">6.3.5.3</ecNumber>
    </recommendedName>
    <alternativeName>
        <fullName evidence="8">Formylglycinamide ribonucleotide amidotransferase subunit I</fullName>
        <shortName evidence="8">FGAR amidotransferase I</shortName>
        <shortName evidence="8">FGAR-AT I</shortName>
    </alternativeName>
    <alternativeName>
        <fullName evidence="8">Glutaminase PurQ</fullName>
        <ecNumber evidence="8">3.5.1.2</ecNumber>
    </alternativeName>
    <alternativeName>
        <fullName evidence="8">Phosphoribosylformylglycinamidine synthase subunit I</fullName>
    </alternativeName>
</protein>
<dbReference type="NCBIfam" id="TIGR01737">
    <property type="entry name" value="FGAM_synth_I"/>
    <property type="match status" value="1"/>
</dbReference>
<comment type="function">
    <text evidence="8">Part of the phosphoribosylformylglycinamidine synthase complex involved in the purines biosynthetic pathway. Catalyzes the ATP-dependent conversion of formylglycinamide ribonucleotide (FGAR) and glutamine to yield formylglycinamidine ribonucleotide (FGAM) and glutamate. The FGAM synthase complex is composed of three subunits. PurQ produces an ammonia molecule by converting glutamine to glutamate. PurL transfers the ammonia molecule to FGAR to form FGAM in an ATP-dependent manner. PurS interacts with PurQ and PurL and is thought to assist in the transfer of the ammonia molecule from PurQ to PurL.</text>
</comment>
<comment type="pathway">
    <text evidence="8">Purine metabolism; IMP biosynthesis via de novo pathway; 5-amino-1-(5-phospho-D-ribosyl)imidazole from N(2)-formyl-N(1)-(5-phospho-D-ribosyl)glycinamide: step 1/2.</text>
</comment>
<dbReference type="EMBL" id="JBHPBY010000330">
    <property type="protein sequence ID" value="MFC1852556.1"/>
    <property type="molecule type" value="Genomic_DNA"/>
</dbReference>
<comment type="catalytic activity">
    <reaction evidence="8">
        <text>L-glutamine + H2O = L-glutamate + NH4(+)</text>
        <dbReference type="Rhea" id="RHEA:15889"/>
        <dbReference type="ChEBI" id="CHEBI:15377"/>
        <dbReference type="ChEBI" id="CHEBI:28938"/>
        <dbReference type="ChEBI" id="CHEBI:29985"/>
        <dbReference type="ChEBI" id="CHEBI:58359"/>
        <dbReference type="EC" id="3.5.1.2"/>
    </reaction>
</comment>
<dbReference type="EC" id="6.3.5.3" evidence="8"/>